<dbReference type="Pfam" id="PF04266">
    <property type="entry name" value="ASCH"/>
    <property type="match status" value="1"/>
</dbReference>
<dbReference type="AlphaFoldDB" id="A0A7W5XLH9"/>
<dbReference type="RefSeq" id="WP_343064354.1">
    <property type="nucleotide sequence ID" value="NZ_BAABKR010000016.1"/>
</dbReference>
<keyword evidence="3" id="KW-1185">Reference proteome</keyword>
<organism evidence="2 3">
    <name type="scientific">Garicola koreensis</name>
    <dbReference type="NCBI Taxonomy" id="1262554"/>
    <lineage>
        <taxon>Bacteria</taxon>
        <taxon>Bacillati</taxon>
        <taxon>Actinomycetota</taxon>
        <taxon>Actinomycetes</taxon>
        <taxon>Micrococcales</taxon>
        <taxon>Micrococcaceae</taxon>
        <taxon>Garicola</taxon>
    </lineage>
</organism>
<dbReference type="PANTHER" id="PTHR39203">
    <property type="entry name" value="CYTOPLASMIC PROTEIN-RELATED"/>
    <property type="match status" value="1"/>
</dbReference>
<evidence type="ECO:0000313" key="3">
    <source>
        <dbReference type="Proteomes" id="UP000547528"/>
    </source>
</evidence>
<dbReference type="InterPro" id="IPR009326">
    <property type="entry name" value="DUF984"/>
</dbReference>
<sequence length="137" mass="15595">MADLARAEFGFPGPLRDRLVRSILSGEKTSTTSLKLEYELEDEPLPRIGQRSVLVDSQDESAAVLEVIDVRIVALAQVDLTHARDEGEGHRTVAEWRADHERFFHSRQMRTALEIPDFTVNDATPVVLERFRVIERL</sequence>
<accession>A0A7W5XLH9</accession>
<gene>
    <name evidence="2" type="ORF">FHX47_001809</name>
</gene>
<comment type="caution">
    <text evidence="2">The sequence shown here is derived from an EMBL/GenBank/DDBJ whole genome shotgun (WGS) entry which is preliminary data.</text>
</comment>
<dbReference type="SMART" id="SM01022">
    <property type="entry name" value="ASCH"/>
    <property type="match status" value="1"/>
</dbReference>
<dbReference type="EMBL" id="JACIBT010000009">
    <property type="protein sequence ID" value="MBB3668180.1"/>
    <property type="molecule type" value="Genomic_DNA"/>
</dbReference>
<reference evidence="2 3" key="1">
    <citation type="submission" date="2020-08" db="EMBL/GenBank/DDBJ databases">
        <title>Sequencing the genomes of 1000 actinobacteria strains.</title>
        <authorList>
            <person name="Klenk H.-P."/>
        </authorList>
    </citation>
    <scope>NUCLEOTIDE SEQUENCE [LARGE SCALE GENOMIC DNA]</scope>
    <source>
        <strain evidence="2 3">DSM 28238</strain>
    </source>
</reference>
<name>A0A7W5XLH9_9MICC</name>
<dbReference type="Proteomes" id="UP000547528">
    <property type="component" value="Unassembled WGS sequence"/>
</dbReference>
<dbReference type="SUPFAM" id="SSF88697">
    <property type="entry name" value="PUA domain-like"/>
    <property type="match status" value="1"/>
</dbReference>
<dbReference type="PIRSF" id="PIRSF021320">
    <property type="entry name" value="DUF984"/>
    <property type="match status" value="1"/>
</dbReference>
<dbReference type="PANTHER" id="PTHR39203:SF1">
    <property type="entry name" value="CYTOPLASMIC PROTEIN"/>
    <property type="match status" value="1"/>
</dbReference>
<dbReference type="InterPro" id="IPR015947">
    <property type="entry name" value="PUA-like_sf"/>
</dbReference>
<evidence type="ECO:0000259" key="1">
    <source>
        <dbReference type="SMART" id="SM01022"/>
    </source>
</evidence>
<dbReference type="Gene3D" id="3.10.400.10">
    <property type="entry name" value="Sulfate adenylyltransferase"/>
    <property type="match status" value="1"/>
</dbReference>
<feature type="domain" description="ASCH" evidence="1">
    <location>
        <begin position="9"/>
        <end position="135"/>
    </location>
</feature>
<evidence type="ECO:0000313" key="2">
    <source>
        <dbReference type="EMBL" id="MBB3668180.1"/>
    </source>
</evidence>
<proteinExistence type="predicted"/>
<dbReference type="InterPro" id="IPR007374">
    <property type="entry name" value="ASCH_domain"/>
</dbReference>
<protein>
    <submittedName>
        <fullName evidence="2">Uncharacterized protein YhfF</fullName>
    </submittedName>
</protein>